<dbReference type="InterPro" id="IPR025103">
    <property type="entry name" value="DUF4011"/>
</dbReference>
<dbReference type="InterPro" id="IPR021754">
    <property type="entry name" value="DUF3320"/>
</dbReference>
<dbReference type="InterPro" id="IPR041679">
    <property type="entry name" value="DNA2/NAM7-like_C"/>
</dbReference>
<dbReference type="Pfam" id="PF13087">
    <property type="entry name" value="AAA_12"/>
    <property type="match status" value="1"/>
</dbReference>
<dbReference type="EMBL" id="FNWO01000005">
    <property type="protein sequence ID" value="SEH33968.1"/>
    <property type="molecule type" value="Genomic_DNA"/>
</dbReference>
<accession>A0A1H6HIG2</accession>
<dbReference type="InterPro" id="IPR011335">
    <property type="entry name" value="Restrct_endonuc-II-like"/>
</dbReference>
<dbReference type="Pfam" id="PF13086">
    <property type="entry name" value="AAA_11"/>
    <property type="match status" value="2"/>
</dbReference>
<dbReference type="FunFam" id="3.40.960.10:FF:000002">
    <property type="entry name" value="DNA helicase related protein"/>
    <property type="match status" value="1"/>
</dbReference>
<dbReference type="PANTHER" id="PTHR10887">
    <property type="entry name" value="DNA2/NAM7 HELICASE FAMILY"/>
    <property type="match status" value="1"/>
</dbReference>
<feature type="domain" description="DNA2/NAM7 helicase helicase" evidence="3">
    <location>
        <begin position="1424"/>
        <end position="1467"/>
    </location>
</feature>
<dbReference type="RefSeq" id="WP_074767082.1">
    <property type="nucleotide sequence ID" value="NZ_FNWO01000005.1"/>
</dbReference>
<reference evidence="7" key="1">
    <citation type="submission" date="2016-10" db="EMBL/GenBank/DDBJ databases">
        <authorList>
            <person name="Varghese N."/>
            <person name="Submissions S."/>
        </authorList>
    </citation>
    <scope>NUCLEOTIDE SEQUENCE [LARGE SCALE GENOMIC DNA]</scope>
    <source>
        <strain evidence="7">DSM 13234</strain>
    </source>
</reference>
<evidence type="ECO:0000313" key="6">
    <source>
        <dbReference type="EMBL" id="SEH33968.1"/>
    </source>
</evidence>
<dbReference type="InterPro" id="IPR045055">
    <property type="entry name" value="DNA2/NAM7-like"/>
</dbReference>
<protein>
    <submittedName>
        <fullName evidence="6">AAA domain-containing protein</fullName>
    </submittedName>
</protein>
<dbReference type="OrthoDB" id="9757917at2"/>
<dbReference type="InterPro" id="IPR027417">
    <property type="entry name" value="P-loop_NTPase"/>
</dbReference>
<evidence type="ECO:0000256" key="1">
    <source>
        <dbReference type="SAM" id="MobiDB-lite"/>
    </source>
</evidence>
<evidence type="ECO:0000259" key="2">
    <source>
        <dbReference type="Pfam" id="PF11784"/>
    </source>
</evidence>
<dbReference type="FunFam" id="3.40.50.300:FF:002475">
    <property type="entry name" value="DNA helicase related protein"/>
    <property type="match status" value="1"/>
</dbReference>
<dbReference type="Gene3D" id="3.40.50.300">
    <property type="entry name" value="P-loop containing nucleotide triphosphate hydrolases"/>
    <property type="match status" value="3"/>
</dbReference>
<dbReference type="InterPro" id="IPR049468">
    <property type="entry name" value="Restrct_endonuc-II-like_dom"/>
</dbReference>
<dbReference type="CDD" id="cd18808">
    <property type="entry name" value="SF1_C_Upf1"/>
    <property type="match status" value="1"/>
</dbReference>
<evidence type="ECO:0000313" key="7">
    <source>
        <dbReference type="Proteomes" id="UP000182983"/>
    </source>
</evidence>
<proteinExistence type="predicted"/>
<evidence type="ECO:0000259" key="3">
    <source>
        <dbReference type="Pfam" id="PF13086"/>
    </source>
</evidence>
<feature type="region of interest" description="Disordered" evidence="1">
    <location>
        <begin position="1883"/>
        <end position="1911"/>
    </location>
</feature>
<keyword evidence="7" id="KW-1185">Reference proteome</keyword>
<feature type="domain" description="DUF3320" evidence="2">
    <location>
        <begin position="1916"/>
        <end position="1965"/>
    </location>
</feature>
<dbReference type="Gene3D" id="3.40.960.10">
    <property type="entry name" value="VSR Endonuclease"/>
    <property type="match status" value="1"/>
</dbReference>
<feature type="domain" description="DNA2/NAM7 helicase helicase" evidence="3">
    <location>
        <begin position="677"/>
        <end position="740"/>
    </location>
</feature>
<name>A0A1H6HIG2_MAGFU</name>
<dbReference type="Pfam" id="PF18741">
    <property type="entry name" value="MTES_1575"/>
    <property type="match status" value="1"/>
</dbReference>
<evidence type="ECO:0000259" key="4">
    <source>
        <dbReference type="Pfam" id="PF13087"/>
    </source>
</evidence>
<dbReference type="Pfam" id="PF13195">
    <property type="entry name" value="DUF4011"/>
    <property type="match status" value="1"/>
</dbReference>
<sequence length="2067" mass="227816">MGDDSGIGAAAVRIEAAVMPRLNLAFHHNSVPFLHELVIVNETEAPLQEVELVLSSDPAFLASRVWHIDAIGPGGRHVLTELDVALDPGLLTRLTEAEPAEIHLVLRAAGAEVATLARAIELLPRTQWTGLDHVPEMVTAFVQPNDPAIDPLLKQTAELLRRNGRDGALNGYEGEPARAWELASALWSAVAALGLDYSLPPAGFEKSGQKVRGPGQVIDVRLATCLDSTLLFCAALEQLHLNPLLVFTKGHVFAGLWLRPEEFTTSVIDDITSLRKRIKLDEMLVFETTLVAQRPVATFGQAVERGSRLLSEAETDNFILAVDVRRARLQRIRPLASADGVAGSLGEPVAFEDPREVPFEAAPVLASDRSWAADVVPTTPQGRLARWQRKLLDLSLRNSLLNFKVGKKAIRLVTPDPGGLEDLLADNRRIRLLPHPDLMEGNDPRSRMIHETRHHEDARRAHAIDALSRDQVLVELSADDLDGRLTELYRQARSTLQEGGANTLFLAYGFLVWNRKEDETKSYRAPLILLPVSLERKSVRSGFSLVLHEDEPRFNPTLVEMLRVDFSLTLPFADGDLPKDEHGLDIDGIWRAVEQAVKEDRGWEVAEEVVLSSFSFAKHLMWKDLVERTDQLRQNPVVRHLLDSPRDPYPGDHRFADPRTLDRTHGPEQVFCPLPADSSQLSAVMAAAKGKDFVLIGPPGTGKSQTIANLIAQCLAERKTVLFVSEKIAALDVVYRRLREVGLGDFCLELHSSKARKLDVLDQLRTAWEAKGVLNAEEWAREARRLRSLRDELNLYVEHLHRDYRNGLTPRTAIGLVLAGRERPRLGLSWPSLDAHNRDQREDLAAMAGRLDILAAQVGGIKDSPLAPIVHGTWSPLWQQRLLAAAEAVPQAATALDQALAAFRAATSLPEFPLNRMGREAIRALADLLPRAAGHDWRFLFRPDARALIESLRDGLSLLARHREFFTTLPVPWPGEVTGAVRRAGDLLRRHHEITAQLGLPIGTSLVDNDPEALKTGWDQAAGSWWLKRKLGQRKVAKAVLALVPPGREVPPAEDLDRLVALVGIERDLAALVPRIEESGIAWAGLATTPGIVDESVRFNAVLAAVQQRQGWTEDGLDSVAEGACGFALAKGLDRLRRLRTLESEIAGFDDLTAHTNGLWSGLRSRPDEIAAALAFHTDLDTILPRLAATAEALGTLKSGLERLLGDGNALLAAAGPAAQAGTALILALDRFEETLATFATEAGAPLPDERPMGLAELCRAIAPLGPRLKDWCAWRGARAEAITVGLGPLVEGIESGAVAEGQVRAAFETDYARWWLDLVIEEDAVLRQFSSALHEDRIQAFRDLDDHFTTLTRDYLRANLCAGLPDIDSSDVPSDWGLLRREMHKQRNHLPLRMLLQGLTEALPRLTPCLLMSPLSIAQYLAADAPPFDVVVFDEASQIAVWDAIGAIARGRQVVMVGDPKQLPPTDFFARGQSDEEEDGDTDPDMESILDECMGACLPTLDLSWHYRSRHESLIAFSNHRYYGGSLVTFPSPVTDDRAVSFQFVENGVYEKGGARTNPAEAKALVADLVRHLKDPDFVAAERTIGVVTFNAEQQKLIEDLLDRERRLDPSLDPFFAEDALEPVMVKNLENVQGDERDLIYFSITYGPDRTGAVSMNFGPMNKSGGGRRLNVAVTRARHALKVFSTLHPDQIDLSRTQAEGVRDLKHFLEFAQRGPRALGEAVMGSIGGFESPFEKMVAESLAARGWRVHSQIGVSSNFRIDLGIVDPDAPGRYLVGIECDGATYHRAATARDRDKLRESVLRGLGWEIVRIWSTDWWVDSQGALDKVDARLNVLLEQARTRRAEAKTAEVEPTPQLAEAASLVRPRAADDLFVGQDFALTPSGGARRAEPDPTSEAASRFSEADPTQVARPNPDLFFDLEYDSTLRAMIRLVIEAEGPVRDDVLARRIARAHGWTRTGSRIQERVSRLARQDGAFVAEGEATFVWPKDSDPSCFPAFRRPSGDQLRPVDEIALPELVALAREVQATGRDGEAALTAMARLAGLHQLRHASRERLTQAWTRMETEG</sequence>
<dbReference type="PANTHER" id="PTHR10887:SF495">
    <property type="entry name" value="HELICASE SENATAXIN ISOFORM X1-RELATED"/>
    <property type="match status" value="1"/>
</dbReference>
<dbReference type="InterPro" id="IPR047187">
    <property type="entry name" value="SF1_C_Upf1"/>
</dbReference>
<dbReference type="SUPFAM" id="SSF52540">
    <property type="entry name" value="P-loop containing nucleoside triphosphate hydrolases"/>
    <property type="match status" value="1"/>
</dbReference>
<gene>
    <name evidence="6" type="ORF">SAMN04244559_01484</name>
</gene>
<dbReference type="Proteomes" id="UP000182983">
    <property type="component" value="Unassembled WGS sequence"/>
</dbReference>
<feature type="domain" description="DNA2/NAM7 helicase-like C-terminal" evidence="4">
    <location>
        <begin position="1493"/>
        <end position="1685"/>
    </location>
</feature>
<dbReference type="InterPro" id="IPR041677">
    <property type="entry name" value="DNA2/NAM7_AAA_11"/>
</dbReference>
<evidence type="ECO:0000259" key="5">
    <source>
        <dbReference type="Pfam" id="PF18741"/>
    </source>
</evidence>
<dbReference type="SUPFAM" id="SSF52980">
    <property type="entry name" value="Restriction endonuclease-like"/>
    <property type="match status" value="1"/>
</dbReference>
<dbReference type="GO" id="GO:0004386">
    <property type="term" value="F:helicase activity"/>
    <property type="evidence" value="ECO:0007669"/>
    <property type="project" value="InterPro"/>
</dbReference>
<dbReference type="FunFam" id="3.40.50.300:FF:002063">
    <property type="entry name" value="DNA helicase related protein"/>
    <property type="match status" value="1"/>
</dbReference>
<organism evidence="6 7">
    <name type="scientific">Magnetospirillum fulvum</name>
    <name type="common">Rhodospirillum fulvum</name>
    <dbReference type="NCBI Taxonomy" id="1082"/>
    <lineage>
        <taxon>Bacteria</taxon>
        <taxon>Pseudomonadati</taxon>
        <taxon>Pseudomonadota</taxon>
        <taxon>Alphaproteobacteria</taxon>
        <taxon>Rhodospirillales</taxon>
        <taxon>Rhodospirillaceae</taxon>
        <taxon>Magnetospirillum</taxon>
    </lineage>
</organism>
<dbReference type="Pfam" id="PF11784">
    <property type="entry name" value="DUF3320"/>
    <property type="match status" value="1"/>
</dbReference>
<feature type="domain" description="Restriction endonuclease type II-like" evidence="5">
    <location>
        <begin position="1735"/>
        <end position="1833"/>
    </location>
</feature>